<feature type="transmembrane region" description="Helical" evidence="8">
    <location>
        <begin position="123"/>
        <end position="144"/>
    </location>
</feature>
<dbReference type="KEGG" id="cart:PA27867_3521"/>
<evidence type="ECO:0000256" key="1">
    <source>
        <dbReference type="ARBA" id="ARBA00004651"/>
    </source>
</evidence>
<evidence type="ECO:0000259" key="9">
    <source>
        <dbReference type="PROSITE" id="PS50850"/>
    </source>
</evidence>
<dbReference type="RefSeq" id="WP_066598371.1">
    <property type="nucleotide sequence ID" value="NZ_CP016282.1"/>
</dbReference>
<feature type="transmembrane region" description="Helical" evidence="8">
    <location>
        <begin position="392"/>
        <end position="412"/>
    </location>
</feature>
<feature type="transmembrane region" description="Helical" evidence="8">
    <location>
        <begin position="237"/>
        <end position="265"/>
    </location>
</feature>
<evidence type="ECO:0000313" key="10">
    <source>
        <dbReference type="EMBL" id="ANP74443.1"/>
    </source>
</evidence>
<keyword evidence="4" id="KW-1003">Cell membrane</keyword>
<dbReference type="PANTHER" id="PTHR23502:SF132">
    <property type="entry name" value="POLYAMINE TRANSPORTER 2-RELATED"/>
    <property type="match status" value="1"/>
</dbReference>
<name>A0A1B1BPY6_9MICO</name>
<dbReference type="Pfam" id="PF07690">
    <property type="entry name" value="MFS_1"/>
    <property type="match status" value="1"/>
</dbReference>
<dbReference type="PROSITE" id="PS50850">
    <property type="entry name" value="MFS"/>
    <property type="match status" value="1"/>
</dbReference>
<accession>A0A1B1BPY6</accession>
<dbReference type="CDD" id="cd17320">
    <property type="entry name" value="MFS_MdfA_MDR_like"/>
    <property type="match status" value="1"/>
</dbReference>
<feature type="transmembrane region" description="Helical" evidence="8">
    <location>
        <begin position="67"/>
        <end position="86"/>
    </location>
</feature>
<feature type="transmembrane region" description="Helical" evidence="8">
    <location>
        <begin position="303"/>
        <end position="325"/>
    </location>
</feature>
<evidence type="ECO:0000256" key="6">
    <source>
        <dbReference type="ARBA" id="ARBA00022989"/>
    </source>
</evidence>
<dbReference type="GO" id="GO:0005886">
    <property type="term" value="C:plasma membrane"/>
    <property type="evidence" value="ECO:0007669"/>
    <property type="project" value="UniProtKB-SubCell"/>
</dbReference>
<feature type="domain" description="Major facilitator superfamily (MFS) profile" evidence="9">
    <location>
        <begin position="32"/>
        <end position="420"/>
    </location>
</feature>
<dbReference type="InterPro" id="IPR020846">
    <property type="entry name" value="MFS_dom"/>
</dbReference>
<dbReference type="GO" id="GO:0042910">
    <property type="term" value="F:xenobiotic transmembrane transporter activity"/>
    <property type="evidence" value="ECO:0007669"/>
    <property type="project" value="InterPro"/>
</dbReference>
<feature type="transmembrane region" description="Helical" evidence="8">
    <location>
        <begin position="98"/>
        <end position="117"/>
    </location>
</feature>
<keyword evidence="7 8" id="KW-0472">Membrane</keyword>
<keyword evidence="11" id="KW-1185">Reference proteome</keyword>
<keyword evidence="3" id="KW-0813">Transport</keyword>
<feature type="transmembrane region" description="Helical" evidence="8">
    <location>
        <begin position="25"/>
        <end position="47"/>
    </location>
</feature>
<evidence type="ECO:0000313" key="11">
    <source>
        <dbReference type="Proteomes" id="UP000092582"/>
    </source>
</evidence>
<feature type="transmembrane region" description="Helical" evidence="8">
    <location>
        <begin position="366"/>
        <end position="386"/>
    </location>
</feature>
<dbReference type="OrthoDB" id="9814303at2"/>
<reference evidence="10 11" key="1">
    <citation type="submission" date="2016-06" db="EMBL/GenBank/DDBJ databases">
        <title>Genome sequencing of Cryobacterium arcticum PAMC 27867.</title>
        <authorList>
            <person name="Lee J."/>
            <person name="Kim O.-S."/>
        </authorList>
    </citation>
    <scope>NUCLEOTIDE SEQUENCE [LARGE SCALE GENOMIC DNA]</scope>
    <source>
        <strain evidence="10 11">PAMC 27867</strain>
    </source>
</reference>
<evidence type="ECO:0000256" key="2">
    <source>
        <dbReference type="ARBA" id="ARBA00006236"/>
    </source>
</evidence>
<evidence type="ECO:0000256" key="5">
    <source>
        <dbReference type="ARBA" id="ARBA00022692"/>
    </source>
</evidence>
<feature type="transmembrane region" description="Helical" evidence="8">
    <location>
        <begin position="271"/>
        <end position="291"/>
    </location>
</feature>
<sequence>MSSPQPRATAPTSSPLSTKSEVSNAGGVSAALLVVLALLSALAPFAIDMYLPAFPTMTADLNTSATSIQLTLTAFFIGIAAGQLVFGPLSDRFGRVRPLVIGSILLILASAAAALAPTVGILIVARFVQGLTGAAGMVVGRAIVSDLAVGKPAARAFSLMMVVSGVAPVLAPFVGSLLVGPVGWRGVLWVVTALSVLMLAAVLLVVRESHPAERRAHARIRVPGEASPMRALWSRVFIANTVTFIFAFAVMMAYISASPFVYQVMIGMGPVTYGITFGVNALGLVGASAFSARLAHAVGPARVLQIGIAVMLVSTAALFVLVVTGAPAATFIVPIFIAVASVGLVLGNATALALGAVPKAAGTASAVLGAAQFALAALVSPMVTIAGEDTALPLAITMLAAAVIALIGIITARNSTREAIRR</sequence>
<dbReference type="InterPro" id="IPR011701">
    <property type="entry name" value="MFS"/>
</dbReference>
<dbReference type="InterPro" id="IPR004812">
    <property type="entry name" value="Efflux_drug-R_Bcr/CmlA"/>
</dbReference>
<dbReference type="EMBL" id="CP016282">
    <property type="protein sequence ID" value="ANP74443.1"/>
    <property type="molecule type" value="Genomic_DNA"/>
</dbReference>
<feature type="transmembrane region" description="Helical" evidence="8">
    <location>
        <begin position="186"/>
        <end position="206"/>
    </location>
</feature>
<dbReference type="PATRIC" id="fig|670052.7.peg.3625"/>
<keyword evidence="5 8" id="KW-0812">Transmembrane</keyword>
<dbReference type="AlphaFoldDB" id="A0A1B1BPY6"/>
<dbReference type="Gene3D" id="1.20.1720.10">
    <property type="entry name" value="Multidrug resistance protein D"/>
    <property type="match status" value="1"/>
</dbReference>
<keyword evidence="6 8" id="KW-1133">Transmembrane helix</keyword>
<gene>
    <name evidence="10" type="ORF">PA27867_3521</name>
</gene>
<dbReference type="Proteomes" id="UP000092582">
    <property type="component" value="Chromosome 1"/>
</dbReference>
<evidence type="ECO:0000256" key="4">
    <source>
        <dbReference type="ARBA" id="ARBA00022475"/>
    </source>
</evidence>
<dbReference type="InterPro" id="IPR036259">
    <property type="entry name" value="MFS_trans_sf"/>
</dbReference>
<dbReference type="PANTHER" id="PTHR23502">
    <property type="entry name" value="MAJOR FACILITATOR SUPERFAMILY"/>
    <property type="match status" value="1"/>
</dbReference>
<evidence type="ECO:0000256" key="8">
    <source>
        <dbReference type="SAM" id="Phobius"/>
    </source>
</evidence>
<feature type="transmembrane region" description="Helical" evidence="8">
    <location>
        <begin position="331"/>
        <end position="354"/>
    </location>
</feature>
<organism evidence="10 11">
    <name type="scientific">Cryobacterium arcticum</name>
    <dbReference type="NCBI Taxonomy" id="670052"/>
    <lineage>
        <taxon>Bacteria</taxon>
        <taxon>Bacillati</taxon>
        <taxon>Actinomycetota</taxon>
        <taxon>Actinomycetes</taxon>
        <taxon>Micrococcales</taxon>
        <taxon>Microbacteriaceae</taxon>
        <taxon>Cryobacterium</taxon>
    </lineage>
</organism>
<dbReference type="GO" id="GO:1990961">
    <property type="term" value="P:xenobiotic detoxification by transmembrane export across the plasma membrane"/>
    <property type="evidence" value="ECO:0007669"/>
    <property type="project" value="InterPro"/>
</dbReference>
<evidence type="ECO:0000256" key="3">
    <source>
        <dbReference type="ARBA" id="ARBA00022448"/>
    </source>
</evidence>
<proteinExistence type="inferred from homology"/>
<dbReference type="SUPFAM" id="SSF103473">
    <property type="entry name" value="MFS general substrate transporter"/>
    <property type="match status" value="1"/>
</dbReference>
<feature type="transmembrane region" description="Helical" evidence="8">
    <location>
        <begin position="156"/>
        <end position="180"/>
    </location>
</feature>
<comment type="similarity">
    <text evidence="2">Belongs to the major facilitator superfamily. Bcr/CmlA family.</text>
</comment>
<comment type="subcellular location">
    <subcellularLocation>
        <location evidence="1">Cell membrane</location>
        <topology evidence="1">Multi-pass membrane protein</topology>
    </subcellularLocation>
</comment>
<protein>
    <submittedName>
        <fullName evidence="10">MFS transporter</fullName>
    </submittedName>
</protein>
<dbReference type="NCBIfam" id="TIGR00710">
    <property type="entry name" value="efflux_Bcr_CflA"/>
    <property type="match status" value="1"/>
</dbReference>
<evidence type="ECO:0000256" key="7">
    <source>
        <dbReference type="ARBA" id="ARBA00023136"/>
    </source>
</evidence>